<evidence type="ECO:0000313" key="4">
    <source>
        <dbReference type="EMBL" id="CAM82780.1"/>
    </source>
</evidence>
<feature type="signal peptide" evidence="3">
    <location>
        <begin position="1"/>
        <end position="19"/>
    </location>
</feature>
<dbReference type="HOGENOM" id="CLU_913880_0_0_1"/>
<dbReference type="PANTHER" id="PTHR16502">
    <property type="entry name" value="KERATINOCYTE-ASSOCIATED TRANSMEMBRANE PROTEIN 2"/>
    <property type="match status" value="1"/>
</dbReference>
<sequence>MKLRLFVVVLLFLATSAAAQEKPEDDVNPEDVDDVRPPIDENENEKEGKSSEKSTTPPTLTLLSSTANLTIAPDQVAPIPVATNATIIESKTENEKKEELLTGKEETPPAKTDVIQEATTVVVETIAPFAQKAPKEVEDAKEEEKENAAPEFEPKQEVEGGKGEEDPDANVDKPAVVDPPKDEADGAAKEDRETPAVGAEGLHEAVEEARGNPAPGVPVAEKKKDSADEEQTLEAGPVARPHRHDSSNEFQSFPRIRGAEEDGTGFMSFFFVASFLIVAIYLLQHNKKKILGLMFEGRTGRAGSRRSSGGNVRYRRLSQNEAGN</sequence>
<dbReference type="OrthoDB" id="5846619at2759"/>
<organism evidence="4 5">
    <name type="scientific">Caenorhabditis elegans</name>
    <dbReference type="NCBI Taxonomy" id="6239"/>
    <lineage>
        <taxon>Eukaryota</taxon>
        <taxon>Metazoa</taxon>
        <taxon>Ecdysozoa</taxon>
        <taxon>Nematoda</taxon>
        <taxon>Chromadorea</taxon>
        <taxon>Rhabditida</taxon>
        <taxon>Rhabditina</taxon>
        <taxon>Rhabditomorpha</taxon>
        <taxon>Rhabditoidea</taxon>
        <taxon>Rhabditidae</taxon>
        <taxon>Peloderinae</taxon>
        <taxon>Caenorhabditis</taxon>
    </lineage>
</organism>
<evidence type="ECO:0007829" key="7">
    <source>
        <dbReference type="PeptideAtlas" id="G5EFW0"/>
    </source>
</evidence>
<dbReference type="WormBase" id="T12G3.7">
    <property type="protein sequence ID" value="CE40817"/>
    <property type="gene ID" value="WBGene00011742"/>
    <property type="gene designation" value="tgn-38"/>
</dbReference>
<dbReference type="AGR" id="WB:WBGene00011742"/>
<dbReference type="EMBL" id="BX284604">
    <property type="protein sequence ID" value="CAM82780.1"/>
    <property type="molecule type" value="Genomic_DNA"/>
</dbReference>
<feature type="compositionally biased region" description="Basic and acidic residues" evidence="1">
    <location>
        <begin position="90"/>
        <end position="108"/>
    </location>
</feature>
<dbReference type="Bgee" id="WBGene00011742">
    <property type="expression patterns" value="Expressed in adult organism and 4 other cell types or tissues"/>
</dbReference>
<keyword evidence="2" id="KW-1133">Transmembrane helix</keyword>
<dbReference type="PANTHER" id="PTHR16502:SF0">
    <property type="entry name" value="KERATINOCYTE-ASSOCIATED TRANSMEMBRANE PROTEIN 2"/>
    <property type="match status" value="1"/>
</dbReference>
<feature type="compositionally biased region" description="Acidic residues" evidence="1">
    <location>
        <begin position="23"/>
        <end position="33"/>
    </location>
</feature>
<dbReference type="InParanoid" id="G5EFW0"/>
<dbReference type="PaxDb" id="6239-T12G3.7"/>
<dbReference type="OMA" id="IPHYCYL"/>
<feature type="transmembrane region" description="Helical" evidence="2">
    <location>
        <begin position="265"/>
        <end position="283"/>
    </location>
</feature>
<gene>
    <name evidence="4 6" type="primary">tgn-38</name>
    <name evidence="4" type="ORF">CELE_T12G3.7</name>
    <name evidence="6" type="ORF">T12G3.7</name>
</gene>
<dbReference type="STRING" id="6239.T12G3.7.1"/>
<evidence type="ECO:0000256" key="1">
    <source>
        <dbReference type="SAM" id="MobiDB-lite"/>
    </source>
</evidence>
<feature type="chain" id="PRO_5003476165" evidence="3">
    <location>
        <begin position="20"/>
        <end position="324"/>
    </location>
</feature>
<keyword evidence="5" id="KW-1185">Reference proteome</keyword>
<keyword evidence="7" id="KW-1267">Proteomics identification</keyword>
<feature type="region of interest" description="Disordered" evidence="1">
    <location>
        <begin position="130"/>
        <end position="254"/>
    </location>
</feature>
<dbReference type="InterPro" id="IPR037645">
    <property type="entry name" value="KCT2"/>
</dbReference>
<evidence type="ECO:0000256" key="3">
    <source>
        <dbReference type="SAM" id="SignalP"/>
    </source>
</evidence>
<proteinExistence type="evidence at protein level"/>
<dbReference type="KEGG" id="cel:CELE_T12G3.7"/>
<feature type="compositionally biased region" description="Basic and acidic residues" evidence="1">
    <location>
        <begin position="133"/>
        <end position="164"/>
    </location>
</feature>
<feature type="compositionally biased region" description="Basic and acidic residues" evidence="1">
    <location>
        <begin position="201"/>
        <end position="210"/>
    </location>
</feature>
<evidence type="ECO:0000256" key="2">
    <source>
        <dbReference type="SAM" id="Phobius"/>
    </source>
</evidence>
<dbReference type="PeptideAtlas" id="G5EFW0"/>
<keyword evidence="2" id="KW-0812">Transmembrane</keyword>
<dbReference type="GeneID" id="178137"/>
<feature type="region of interest" description="Disordered" evidence="1">
    <location>
        <begin position="18"/>
        <end position="60"/>
    </location>
</feature>
<feature type="compositionally biased region" description="Basic and acidic residues" evidence="1">
    <location>
        <begin position="34"/>
        <end position="52"/>
    </location>
</feature>
<feature type="compositionally biased region" description="Basic and acidic residues" evidence="1">
    <location>
        <begin position="179"/>
        <end position="194"/>
    </location>
</feature>
<dbReference type="AlphaFoldDB" id="G5EFW0"/>
<keyword evidence="2" id="KW-0472">Membrane</keyword>
<accession>G5EFW0</accession>
<dbReference type="CTD" id="178137"/>
<feature type="region of interest" description="Disordered" evidence="1">
    <location>
        <begin position="85"/>
        <end position="114"/>
    </location>
</feature>
<evidence type="ECO:0000313" key="6">
    <source>
        <dbReference type="WormBase" id="T12G3.7"/>
    </source>
</evidence>
<evidence type="ECO:0000313" key="5">
    <source>
        <dbReference type="Proteomes" id="UP000001940"/>
    </source>
</evidence>
<keyword evidence="3" id="KW-0732">Signal</keyword>
<reference evidence="4 5" key="1">
    <citation type="journal article" date="1998" name="Science">
        <title>Genome sequence of the nematode C. elegans: a platform for investigating biology.</title>
        <authorList>
            <consortium name="The C. elegans sequencing consortium"/>
            <person name="Sulson J.E."/>
            <person name="Waterston R."/>
        </authorList>
    </citation>
    <scope>NUCLEOTIDE SEQUENCE [LARGE SCALE GENOMIC DNA]</scope>
    <source>
        <strain evidence="4 5">Bristol N2</strain>
    </source>
</reference>
<dbReference type="Proteomes" id="UP000001940">
    <property type="component" value="Chromosome IV"/>
</dbReference>
<protein>
    <submittedName>
        <fullName evidence="4">Trans-Golgi network integral membrane protein 2</fullName>
    </submittedName>
</protein>
<dbReference type="FunCoup" id="G5EFW0">
    <property type="interactions" value="26"/>
</dbReference>
<dbReference type="RefSeq" id="NP_001255605.1">
    <property type="nucleotide sequence ID" value="NM_001268676.2"/>
</dbReference>
<name>G5EFW0_CAEEL</name>